<evidence type="ECO:0000259" key="6">
    <source>
        <dbReference type="Pfam" id="PF04453"/>
    </source>
</evidence>
<dbReference type="RefSeq" id="WP_265618192.1">
    <property type="nucleotide sequence ID" value="NZ_JAPFRD010000011.1"/>
</dbReference>
<protein>
    <recommendedName>
        <fullName evidence="4">LPS-assembly protein LptD</fullName>
    </recommendedName>
</protein>
<keyword evidence="8" id="KW-1185">Reference proteome</keyword>
<keyword evidence="3 4" id="KW-0998">Cell outer membrane</keyword>
<evidence type="ECO:0000256" key="4">
    <source>
        <dbReference type="HAMAP-Rule" id="MF_01411"/>
    </source>
</evidence>
<dbReference type="Proteomes" id="UP001142810">
    <property type="component" value="Unassembled WGS sequence"/>
</dbReference>
<feature type="domain" description="Organic solvent tolerance-like N-terminal" evidence="5">
    <location>
        <begin position="63"/>
        <end position="191"/>
    </location>
</feature>
<keyword evidence="2 4" id="KW-0472">Membrane</keyword>
<accession>A0ABT3PA72</accession>
<comment type="similarity">
    <text evidence="4">Belongs to the LptD family.</text>
</comment>
<comment type="subcellular location">
    <subcellularLocation>
        <location evidence="4">Cell outer membrane</location>
    </subcellularLocation>
</comment>
<dbReference type="InterPro" id="IPR005653">
    <property type="entry name" value="OstA-like_N"/>
</dbReference>
<evidence type="ECO:0000259" key="5">
    <source>
        <dbReference type="Pfam" id="PF03968"/>
    </source>
</evidence>
<comment type="function">
    <text evidence="4">Together with LptE, is involved in the assembly of lipopolysaccharide (LPS) at the surface of the outer membrane.</text>
</comment>
<dbReference type="Pfam" id="PF03968">
    <property type="entry name" value="LptD_N"/>
    <property type="match status" value="1"/>
</dbReference>
<evidence type="ECO:0000256" key="2">
    <source>
        <dbReference type="ARBA" id="ARBA00023136"/>
    </source>
</evidence>
<gene>
    <name evidence="4 7" type="primary">lptD</name>
    <name evidence="7" type="ORF">OPS25_13020</name>
</gene>
<keyword evidence="1 4" id="KW-0732">Signal</keyword>
<dbReference type="InterPro" id="IPR050218">
    <property type="entry name" value="LptD"/>
</dbReference>
<name>A0ABT3PA72_9ALTE</name>
<dbReference type="HAMAP" id="MF_01411">
    <property type="entry name" value="LPS_assembly_LptD"/>
    <property type="match status" value="1"/>
</dbReference>
<evidence type="ECO:0000256" key="3">
    <source>
        <dbReference type="ARBA" id="ARBA00023237"/>
    </source>
</evidence>
<dbReference type="InterPro" id="IPR020889">
    <property type="entry name" value="LipoPS_assembly_LptD"/>
</dbReference>
<evidence type="ECO:0000256" key="1">
    <source>
        <dbReference type="ARBA" id="ARBA00022729"/>
    </source>
</evidence>
<comment type="subunit">
    <text evidence="4">Component of the lipopolysaccharide transport and assembly complex. Interacts with LptE and LptA.</text>
</comment>
<feature type="domain" description="LptD C-terminal" evidence="6">
    <location>
        <begin position="302"/>
        <end position="660"/>
    </location>
</feature>
<dbReference type="InterPro" id="IPR007543">
    <property type="entry name" value="LptD_C"/>
</dbReference>
<dbReference type="PANTHER" id="PTHR30189:SF1">
    <property type="entry name" value="LPS-ASSEMBLY PROTEIN LPTD"/>
    <property type="match status" value="1"/>
</dbReference>
<dbReference type="Pfam" id="PF04453">
    <property type="entry name" value="LptD"/>
    <property type="match status" value="1"/>
</dbReference>
<evidence type="ECO:0000313" key="7">
    <source>
        <dbReference type="EMBL" id="MCW8109425.1"/>
    </source>
</evidence>
<dbReference type="EMBL" id="JAPFRD010000011">
    <property type="protein sequence ID" value="MCW8109425.1"/>
    <property type="molecule type" value="Genomic_DNA"/>
</dbReference>
<proteinExistence type="inferred from homology"/>
<comment type="caution">
    <text evidence="4">Lacks conserved residue(s) required for the propagation of feature annotation.</text>
</comment>
<dbReference type="PANTHER" id="PTHR30189">
    <property type="entry name" value="LPS-ASSEMBLY PROTEIN"/>
    <property type="match status" value="1"/>
</dbReference>
<comment type="caution">
    <text evidence="7">The sequence shown here is derived from an EMBL/GenBank/DDBJ whole genome shotgun (WGS) entry which is preliminary data.</text>
</comment>
<sequence>MQATHLYMNILRPIILLTFLLKAPVFAQSNTSLDENSEEYTLCPVSTLPSEPLILQPQGHVKVESDYAQIVSKQLAEFTGNVSIYSDRAAIHAEQAKVSKNGRMLEASGDVTYQDMDLNVTSDAISIDSIKQSLQIENSQYQLNGQPGHGAAQQIQLNRGRGLILSDVSFTTCPLGSPDWHIEASEISIEKGTAWGQAKSTRFYVGGIPVLYLPYFAFPVSDQRQTGLLFPEISSSSRTGFDYEQPFYWNIAPNYDLTTSPRFMTRRGVQLKNEFRYLTSQSYGQLNVEYLADDNELTIPADRWFYRYYHQGELTENWILNADINGVSDDNYIIDLGSDFYTRADTHLYRTASLDYFSDNLLMDFRVLDFVTLGDSGDSYRALPEFRLNYMRELGPFFEFSFDSELAYFDSTAQERPEAFRWHVAPTLTLPYRQVWGELSAEATLLNTYYQQENIDNTDLEDEVNRTLGQFRMFGALYFERQQQWFDQDTTMTLEPKLQYLYTSYEDQTMIGRYDTAPLLIDVDGLFRGQEFTGLDRISDNNQFTVGLTSRILDGADREQFVISVGQIFYLDENKVLAAVKDKNRSALAAELDWQLGSRWFMHTDVQIATQTDKVERNSTSIEYRRDAKSVVQLTHRYIRQLSGEQIDQVGILASWPITDTLHWVGRTYRDLSLDRSVESFFGLQYESCCWAVRLVGQRHLSNRVTVDGSRTTGEFDSGISLQFIFKGMGSSKSSKSMLEEGMFGYRQPYSLN</sequence>
<reference evidence="7" key="1">
    <citation type="submission" date="2022-11" db="EMBL/GenBank/DDBJ databases">
        <title>Alteromonas sp. nov., isolated from sea water of the Qingdao.</title>
        <authorList>
            <person name="Wang Q."/>
        </authorList>
    </citation>
    <scope>NUCLEOTIDE SEQUENCE</scope>
    <source>
        <strain evidence="7">ASW11-7</strain>
    </source>
</reference>
<evidence type="ECO:0000313" key="8">
    <source>
        <dbReference type="Proteomes" id="UP001142810"/>
    </source>
</evidence>
<organism evidence="7 8">
    <name type="scientific">Alteromonas aquimaris</name>
    <dbReference type="NCBI Taxonomy" id="2998417"/>
    <lineage>
        <taxon>Bacteria</taxon>
        <taxon>Pseudomonadati</taxon>
        <taxon>Pseudomonadota</taxon>
        <taxon>Gammaproteobacteria</taxon>
        <taxon>Alteromonadales</taxon>
        <taxon>Alteromonadaceae</taxon>
        <taxon>Alteromonas/Salinimonas group</taxon>
        <taxon>Alteromonas</taxon>
    </lineage>
</organism>